<dbReference type="Proteomes" id="UP000184418">
    <property type="component" value="Unassembled WGS sequence"/>
</dbReference>
<name>A0A1M6A0Z7_9BACT</name>
<sequence>MIKTFTHEKLLRYVYNELPAKEHQEVEHALLHDPELATICADLLLAQRCLDGLQRQPRQQTTDSILQYSRTFLKAG</sequence>
<dbReference type="AlphaFoldDB" id="A0A1M6A0Z7"/>
<accession>A0A1M6A0Z7</accession>
<proteinExistence type="predicted"/>
<dbReference type="STRING" id="1121955.SAMN02745146_0440"/>
<dbReference type="RefSeq" id="WP_073104730.1">
    <property type="nucleotide sequence ID" value="NZ_FQYN01000001.1"/>
</dbReference>
<evidence type="ECO:0000313" key="1">
    <source>
        <dbReference type="EMBL" id="SHI30135.1"/>
    </source>
</evidence>
<evidence type="ECO:0008006" key="3">
    <source>
        <dbReference type="Google" id="ProtNLM"/>
    </source>
</evidence>
<reference evidence="1 2" key="1">
    <citation type="submission" date="2016-11" db="EMBL/GenBank/DDBJ databases">
        <authorList>
            <person name="Jaros S."/>
            <person name="Januszkiewicz K."/>
            <person name="Wedrychowicz H."/>
        </authorList>
    </citation>
    <scope>NUCLEOTIDE SEQUENCE [LARGE SCALE GENOMIC DNA]</scope>
    <source>
        <strain evidence="1 2">DSM 21074</strain>
    </source>
</reference>
<gene>
    <name evidence="1" type="ORF">SAMN02745146_0440</name>
</gene>
<dbReference type="OrthoDB" id="982713at2"/>
<protein>
    <recommendedName>
        <fullName evidence="3">Zinc-finger</fullName>
    </recommendedName>
</protein>
<organism evidence="1 2">
    <name type="scientific">Hymenobacter daecheongensis DSM 21074</name>
    <dbReference type="NCBI Taxonomy" id="1121955"/>
    <lineage>
        <taxon>Bacteria</taxon>
        <taxon>Pseudomonadati</taxon>
        <taxon>Bacteroidota</taxon>
        <taxon>Cytophagia</taxon>
        <taxon>Cytophagales</taxon>
        <taxon>Hymenobacteraceae</taxon>
        <taxon>Hymenobacter</taxon>
    </lineage>
</organism>
<evidence type="ECO:0000313" key="2">
    <source>
        <dbReference type="Proteomes" id="UP000184418"/>
    </source>
</evidence>
<keyword evidence="2" id="KW-1185">Reference proteome</keyword>
<dbReference type="EMBL" id="FQYN01000001">
    <property type="protein sequence ID" value="SHI30135.1"/>
    <property type="molecule type" value="Genomic_DNA"/>
</dbReference>